<feature type="compositionally biased region" description="Low complexity" evidence="1">
    <location>
        <begin position="34"/>
        <end position="44"/>
    </location>
</feature>
<feature type="compositionally biased region" description="Basic and acidic residues" evidence="1">
    <location>
        <begin position="715"/>
        <end position="734"/>
    </location>
</feature>
<protein>
    <submittedName>
        <fullName evidence="2">Uncharacterized protein</fullName>
    </submittedName>
</protein>
<feature type="region of interest" description="Disordered" evidence="1">
    <location>
        <begin position="529"/>
        <end position="555"/>
    </location>
</feature>
<reference evidence="2" key="1">
    <citation type="submission" date="2014-11" db="EMBL/GenBank/DDBJ databases">
        <authorList>
            <person name="Otto D Thomas"/>
            <person name="Naeem Raeece"/>
        </authorList>
    </citation>
    <scope>NUCLEOTIDE SEQUENCE</scope>
</reference>
<feature type="region of interest" description="Disordered" evidence="1">
    <location>
        <begin position="1"/>
        <end position="44"/>
    </location>
</feature>
<evidence type="ECO:0000313" key="2">
    <source>
        <dbReference type="EMBL" id="CEM16381.1"/>
    </source>
</evidence>
<feature type="region of interest" description="Disordered" evidence="1">
    <location>
        <begin position="712"/>
        <end position="734"/>
    </location>
</feature>
<feature type="region of interest" description="Disordered" evidence="1">
    <location>
        <begin position="214"/>
        <end position="268"/>
    </location>
</feature>
<feature type="compositionally biased region" description="Polar residues" evidence="1">
    <location>
        <begin position="646"/>
        <end position="661"/>
    </location>
</feature>
<accession>A0A0G4FQN4</accession>
<feature type="compositionally biased region" description="Basic and acidic residues" evidence="1">
    <location>
        <begin position="635"/>
        <end position="645"/>
    </location>
</feature>
<feature type="compositionally biased region" description="Basic and acidic residues" evidence="1">
    <location>
        <begin position="8"/>
        <end position="26"/>
    </location>
</feature>
<sequence>MGSVAPVRDQEEGKAEEWSPRERSTPEAHAAAVSGRRNGVSGSSLRRRSGKVFEYSSAIGRLVSEAAKVNDVETLKRKIRHIDFDKMLCFDLATAMLGVSRFPIFFNWSFWSHCIDRLETPVSGERDMFVCDLLKPLAVVQMLAALARLPSLPQEGGRPRGEFLLSRVAENVRKDLTGFDSAHIAGVCSSLAQIAPERFVWFFEFVNTELKNETLKRKRPQGNGRSSTENLKEGTVPHGGGEDAEPVYTPIESAPPPPHPNGGRQYSVSSRDMMRWSPSTLAMLARALARADVYDAQTFALIAERCTVARDRLNPVDVAYLLFAFARVQHTSEIRLFEVLQRKIIEGMRIMDPTTIAVSACGMVKLGLWDCGAFRALLLRAHDIHAQFSIQNAADLLHACGEAGVRDEQVAGLLSRRIIEGFTGPQGMIEERFASRVSFSLAKLGVLERYAYGSSERSLDAKPDVRGSGEMSFVDPWGEGTLRVFLQCAVLLRERLERVLVNEPLSGVATGVYASLVVPHWLSNLPSSTDAHSSSEAEVEVQPQPGDLTAGPHSPGALSSFSSHKVLPPLFVRLLEQALCRIEEGGEVQKIQLHKVWIGLVALCLRLPVPPPSPRELRTFKRWQRSAMMWGADSETEKETVELRNENSANKSDCPNPSLSEDGSLPSLSLGACRGPRSVGLSSLMLCSLRTALEALRVHWEAERTQKALTGVPVDRPDEPDNEKEMNPEASRDQDHKMIEEREKVSTLHTEVTEVLKEVLRGVPVGAAETRTEGRQQACGDVERVRSEIPAGPFVLDLLVMVPTSAVTRESSGVRTKRR</sequence>
<name>A0A0G4FQN4_9ALVE</name>
<organism evidence="2">
    <name type="scientific">Chromera velia CCMP2878</name>
    <dbReference type="NCBI Taxonomy" id="1169474"/>
    <lineage>
        <taxon>Eukaryota</taxon>
        <taxon>Sar</taxon>
        <taxon>Alveolata</taxon>
        <taxon>Colpodellida</taxon>
        <taxon>Chromeraceae</taxon>
        <taxon>Chromera</taxon>
    </lineage>
</organism>
<proteinExistence type="predicted"/>
<dbReference type="EMBL" id="CDMZ01000536">
    <property type="protein sequence ID" value="CEM16381.1"/>
    <property type="molecule type" value="Genomic_DNA"/>
</dbReference>
<feature type="region of interest" description="Disordered" evidence="1">
    <location>
        <begin position="631"/>
        <end position="662"/>
    </location>
</feature>
<evidence type="ECO:0000256" key="1">
    <source>
        <dbReference type="SAM" id="MobiDB-lite"/>
    </source>
</evidence>
<dbReference type="VEuPathDB" id="CryptoDB:Cvel_18117"/>
<gene>
    <name evidence="2" type="ORF">Cvel_18117</name>
</gene>
<dbReference type="AlphaFoldDB" id="A0A0G4FQN4"/>